<dbReference type="FunFam" id="3.30.360.10:FF:000004">
    <property type="entry name" value="4-hydroxy-tetrahydrodipicolinate reductase"/>
    <property type="match status" value="1"/>
</dbReference>
<dbReference type="PIRSF" id="PIRSF000161">
    <property type="entry name" value="DHPR"/>
    <property type="match status" value="1"/>
</dbReference>
<dbReference type="KEGG" id="naci:NUH88_10725"/>
<evidence type="ECO:0000256" key="6">
    <source>
        <dbReference type="ARBA" id="ARBA00023002"/>
    </source>
</evidence>
<evidence type="ECO:0000256" key="7">
    <source>
        <dbReference type="ARBA" id="ARBA00023027"/>
    </source>
</evidence>
<sequence length="265" mass="27045">MKIGIMGVAGIMGRMIAKQVHQTANAALAGGTVLPGSAEEGIEIAKLCGFDAESPTTVSDAATVFAAADVVIDFTSPAATVAHAGLAAESGTAFVVGTTGLTAEDEARLAEAAKSIPLVYAPNMSLGVNLLFDLVKKVSAALDESFDIEIVEMHHRRKVDAPSGTALGLGKAAAEGRGVTLEEKGVLSREGVTGPREDGQIGFATLRGGDVVGDHTVIFAGPNERIELTHKAASREIFAAGAVKASLWAAGRKPGLYAMPDVLGL</sequence>
<evidence type="ECO:0000313" key="16">
    <source>
        <dbReference type="EMBL" id="UUX52229.1"/>
    </source>
</evidence>
<evidence type="ECO:0000256" key="11">
    <source>
        <dbReference type="ARBA" id="ARBA00049080"/>
    </source>
</evidence>
<dbReference type="GO" id="GO:0051287">
    <property type="term" value="F:NAD binding"/>
    <property type="evidence" value="ECO:0007669"/>
    <property type="project" value="UniProtKB-UniRule"/>
</dbReference>
<feature type="active site" description="Proton donor" evidence="13">
    <location>
        <position position="158"/>
    </location>
</feature>
<dbReference type="RefSeq" id="WP_257772188.1">
    <property type="nucleotide sequence ID" value="NZ_CP102480.1"/>
</dbReference>
<comment type="pathway">
    <text evidence="9 13">Amino-acid biosynthesis; L-lysine biosynthesis via DAP pathway; (S)-tetrahydrodipicolinate from L-aspartate: step 4/4.</text>
</comment>
<dbReference type="EC" id="1.17.1.8" evidence="10 13"/>
<evidence type="ECO:0000256" key="2">
    <source>
        <dbReference type="ARBA" id="ARBA00022490"/>
    </source>
</evidence>
<evidence type="ECO:0000256" key="1">
    <source>
        <dbReference type="ARBA" id="ARBA00006642"/>
    </source>
</evidence>
<dbReference type="AlphaFoldDB" id="A0A9J7B3M9"/>
<dbReference type="SUPFAM" id="SSF51735">
    <property type="entry name" value="NAD(P)-binding Rossmann-fold domains"/>
    <property type="match status" value="1"/>
</dbReference>
<dbReference type="Proteomes" id="UP001060336">
    <property type="component" value="Chromosome"/>
</dbReference>
<keyword evidence="5 13" id="KW-0220">Diaminopimelate biosynthesis</keyword>
<comment type="caution">
    <text evidence="13">Was originally thought to be a dihydrodipicolinate reductase (DHDPR), catalyzing the conversion of dihydrodipicolinate to tetrahydrodipicolinate. However, it was shown in E.coli that the substrate of the enzymatic reaction is not dihydrodipicolinate (DHDP) but in fact (2S,4S)-4-hydroxy-2,3,4,5-tetrahydrodipicolinic acid (HTPA), the product released by the DapA-catalyzed reaction.</text>
</comment>
<evidence type="ECO:0000313" key="17">
    <source>
        <dbReference type="Proteomes" id="UP001060336"/>
    </source>
</evidence>
<comment type="caution">
    <text evidence="13">Lacks conserved residue(s) required for the propagation of feature annotation.</text>
</comment>
<feature type="domain" description="Dihydrodipicolinate reductase C-terminal" evidence="15">
    <location>
        <begin position="127"/>
        <end position="263"/>
    </location>
</feature>
<dbReference type="InterPro" id="IPR022663">
    <property type="entry name" value="DapB_C"/>
</dbReference>
<dbReference type="PANTHER" id="PTHR20836">
    <property type="entry name" value="DIHYDRODIPICOLINATE REDUCTASE"/>
    <property type="match status" value="1"/>
</dbReference>
<evidence type="ECO:0000256" key="5">
    <source>
        <dbReference type="ARBA" id="ARBA00022915"/>
    </source>
</evidence>
<feature type="domain" description="Dihydrodipicolinate reductase N-terminal" evidence="14">
    <location>
        <begin position="1"/>
        <end position="124"/>
    </location>
</feature>
<evidence type="ECO:0000256" key="13">
    <source>
        <dbReference type="HAMAP-Rule" id="MF_00102"/>
    </source>
</evidence>
<keyword evidence="8 13" id="KW-0457">Lysine biosynthesis</keyword>
<keyword evidence="4 13" id="KW-0521">NADP</keyword>
<accession>A0A9J7B3M9</accession>
<comment type="similarity">
    <text evidence="1 13">Belongs to the DapB family.</text>
</comment>
<evidence type="ECO:0000259" key="15">
    <source>
        <dbReference type="Pfam" id="PF05173"/>
    </source>
</evidence>
<reference evidence="16" key="1">
    <citation type="submission" date="2022-08" db="EMBL/GenBank/DDBJ databases">
        <title>Nisaea acidiphila sp. nov., isolated from a marine algal debris and emended description of the genus Nisaea Urios et al. 2008.</title>
        <authorList>
            <person name="Kwon K."/>
        </authorList>
    </citation>
    <scope>NUCLEOTIDE SEQUENCE</scope>
    <source>
        <strain evidence="16">MEBiC11861</strain>
    </source>
</reference>
<proteinExistence type="inferred from homology"/>
<dbReference type="PANTHER" id="PTHR20836:SF0">
    <property type="entry name" value="4-HYDROXY-TETRAHYDRODIPICOLINATE REDUCTASE 1, CHLOROPLASTIC-RELATED"/>
    <property type="match status" value="1"/>
</dbReference>
<dbReference type="Pfam" id="PF05173">
    <property type="entry name" value="DapB_C"/>
    <property type="match status" value="1"/>
</dbReference>
<dbReference type="InterPro" id="IPR023940">
    <property type="entry name" value="DHDPR_bac"/>
</dbReference>
<dbReference type="EMBL" id="CP102480">
    <property type="protein sequence ID" value="UUX52229.1"/>
    <property type="molecule type" value="Genomic_DNA"/>
</dbReference>
<feature type="binding site" evidence="13">
    <location>
        <begin position="7"/>
        <end position="12"/>
    </location>
    <ligand>
        <name>NAD(+)</name>
        <dbReference type="ChEBI" id="CHEBI:57540"/>
    </ligand>
</feature>
<dbReference type="GO" id="GO:0005737">
    <property type="term" value="C:cytoplasm"/>
    <property type="evidence" value="ECO:0007669"/>
    <property type="project" value="UniProtKB-SubCell"/>
</dbReference>
<comment type="function">
    <text evidence="13">Catalyzes the conversion of 4-hydroxy-tetrahydrodipicolinate (HTPA) to tetrahydrodipicolinate.</text>
</comment>
<dbReference type="GO" id="GO:0019877">
    <property type="term" value="P:diaminopimelate biosynthetic process"/>
    <property type="evidence" value="ECO:0007669"/>
    <property type="project" value="UniProtKB-UniRule"/>
</dbReference>
<dbReference type="CDD" id="cd02274">
    <property type="entry name" value="DHDPR_N"/>
    <property type="match status" value="1"/>
</dbReference>
<organism evidence="16 17">
    <name type="scientific">Nisaea acidiphila</name>
    <dbReference type="NCBI Taxonomy" id="1862145"/>
    <lineage>
        <taxon>Bacteria</taxon>
        <taxon>Pseudomonadati</taxon>
        <taxon>Pseudomonadota</taxon>
        <taxon>Alphaproteobacteria</taxon>
        <taxon>Rhodospirillales</taxon>
        <taxon>Thalassobaculaceae</taxon>
        <taxon>Nisaea</taxon>
    </lineage>
</organism>
<evidence type="ECO:0000256" key="3">
    <source>
        <dbReference type="ARBA" id="ARBA00022605"/>
    </source>
</evidence>
<feature type="binding site" evidence="13">
    <location>
        <begin position="164"/>
        <end position="165"/>
    </location>
    <ligand>
        <name>(S)-2,3,4,5-tetrahydrodipicolinate</name>
        <dbReference type="ChEBI" id="CHEBI:16845"/>
    </ligand>
</feature>
<evidence type="ECO:0000259" key="14">
    <source>
        <dbReference type="Pfam" id="PF01113"/>
    </source>
</evidence>
<evidence type="ECO:0000256" key="8">
    <source>
        <dbReference type="ARBA" id="ARBA00023154"/>
    </source>
</evidence>
<evidence type="ECO:0000256" key="12">
    <source>
        <dbReference type="ARBA" id="ARBA00049396"/>
    </source>
</evidence>
<dbReference type="Gene3D" id="3.40.50.720">
    <property type="entry name" value="NAD(P)-binding Rossmann-like Domain"/>
    <property type="match status" value="1"/>
</dbReference>
<comment type="subcellular location">
    <subcellularLocation>
        <location evidence="13">Cytoplasm</location>
    </subcellularLocation>
</comment>
<feature type="binding site" evidence="13">
    <location>
        <begin position="121"/>
        <end position="124"/>
    </location>
    <ligand>
        <name>NAD(+)</name>
        <dbReference type="ChEBI" id="CHEBI:57540"/>
    </ligand>
</feature>
<dbReference type="Gene3D" id="3.30.360.10">
    <property type="entry name" value="Dihydrodipicolinate Reductase, domain 2"/>
    <property type="match status" value="1"/>
</dbReference>
<comment type="subunit">
    <text evidence="13">Homotetramer.</text>
</comment>
<keyword evidence="2 13" id="KW-0963">Cytoplasm</keyword>
<dbReference type="HAMAP" id="MF_00102">
    <property type="entry name" value="DapB"/>
    <property type="match status" value="1"/>
</dbReference>
<evidence type="ECO:0000256" key="4">
    <source>
        <dbReference type="ARBA" id="ARBA00022857"/>
    </source>
</evidence>
<feature type="active site" description="Proton donor/acceptor" evidence="13">
    <location>
        <position position="154"/>
    </location>
</feature>
<gene>
    <name evidence="13 16" type="primary">dapB</name>
    <name evidence="16" type="ORF">NUH88_10725</name>
</gene>
<evidence type="ECO:0000256" key="9">
    <source>
        <dbReference type="ARBA" id="ARBA00037922"/>
    </source>
</evidence>
<keyword evidence="7 13" id="KW-0520">NAD</keyword>
<dbReference type="Pfam" id="PF01113">
    <property type="entry name" value="DapB_N"/>
    <property type="match status" value="1"/>
</dbReference>
<dbReference type="NCBIfam" id="TIGR00036">
    <property type="entry name" value="dapB"/>
    <property type="match status" value="1"/>
</dbReference>
<dbReference type="GO" id="GO:0008839">
    <property type="term" value="F:4-hydroxy-tetrahydrodipicolinate reductase"/>
    <property type="evidence" value="ECO:0007669"/>
    <property type="project" value="UniProtKB-UniRule"/>
</dbReference>
<comment type="catalytic activity">
    <reaction evidence="11 13">
        <text>(S)-2,3,4,5-tetrahydrodipicolinate + NADP(+) + H2O = (2S,4S)-4-hydroxy-2,3,4,5-tetrahydrodipicolinate + NADPH + H(+)</text>
        <dbReference type="Rhea" id="RHEA:35331"/>
        <dbReference type="ChEBI" id="CHEBI:15377"/>
        <dbReference type="ChEBI" id="CHEBI:15378"/>
        <dbReference type="ChEBI" id="CHEBI:16845"/>
        <dbReference type="ChEBI" id="CHEBI:57783"/>
        <dbReference type="ChEBI" id="CHEBI:58349"/>
        <dbReference type="ChEBI" id="CHEBI:67139"/>
        <dbReference type="EC" id="1.17.1.8"/>
    </reaction>
</comment>
<feature type="binding site" evidence="13">
    <location>
        <begin position="97"/>
        <end position="99"/>
    </location>
    <ligand>
        <name>NAD(+)</name>
        <dbReference type="ChEBI" id="CHEBI:57540"/>
    </ligand>
</feature>
<dbReference type="PROSITE" id="PS01298">
    <property type="entry name" value="DAPB"/>
    <property type="match status" value="1"/>
</dbReference>
<keyword evidence="3 13" id="KW-0028">Amino-acid biosynthesis</keyword>
<comment type="catalytic activity">
    <reaction evidence="12 13">
        <text>(S)-2,3,4,5-tetrahydrodipicolinate + NAD(+) + H2O = (2S,4S)-4-hydroxy-2,3,4,5-tetrahydrodipicolinate + NADH + H(+)</text>
        <dbReference type="Rhea" id="RHEA:35323"/>
        <dbReference type="ChEBI" id="CHEBI:15377"/>
        <dbReference type="ChEBI" id="CHEBI:15378"/>
        <dbReference type="ChEBI" id="CHEBI:16845"/>
        <dbReference type="ChEBI" id="CHEBI:57540"/>
        <dbReference type="ChEBI" id="CHEBI:57945"/>
        <dbReference type="ChEBI" id="CHEBI:67139"/>
        <dbReference type="EC" id="1.17.1.8"/>
    </reaction>
</comment>
<dbReference type="SUPFAM" id="SSF55347">
    <property type="entry name" value="Glyceraldehyde-3-phosphate dehydrogenase-like, C-terminal domain"/>
    <property type="match status" value="1"/>
</dbReference>
<keyword evidence="6 13" id="KW-0560">Oxidoreductase</keyword>
<evidence type="ECO:0000256" key="10">
    <source>
        <dbReference type="ARBA" id="ARBA00038983"/>
    </source>
</evidence>
<name>A0A9J7B3M9_9PROT</name>
<dbReference type="InterPro" id="IPR000846">
    <property type="entry name" value="DapB_N"/>
</dbReference>
<dbReference type="GO" id="GO:0016726">
    <property type="term" value="F:oxidoreductase activity, acting on CH or CH2 groups, NAD or NADP as acceptor"/>
    <property type="evidence" value="ECO:0007669"/>
    <property type="project" value="UniProtKB-UniRule"/>
</dbReference>
<dbReference type="GO" id="GO:0050661">
    <property type="term" value="F:NADP binding"/>
    <property type="evidence" value="ECO:0007669"/>
    <property type="project" value="UniProtKB-UniRule"/>
</dbReference>
<dbReference type="InterPro" id="IPR036291">
    <property type="entry name" value="NAD(P)-bd_dom_sf"/>
</dbReference>
<protein>
    <recommendedName>
        <fullName evidence="10 13">4-hydroxy-tetrahydrodipicolinate reductase</fullName>
        <shortName evidence="13">HTPA reductase</shortName>
        <ecNumber evidence="10 13">1.17.1.8</ecNumber>
    </recommendedName>
</protein>
<dbReference type="GO" id="GO:0009089">
    <property type="term" value="P:lysine biosynthetic process via diaminopimelate"/>
    <property type="evidence" value="ECO:0007669"/>
    <property type="project" value="UniProtKB-UniRule"/>
</dbReference>
<keyword evidence="17" id="KW-1185">Reference proteome</keyword>
<dbReference type="InterPro" id="IPR022664">
    <property type="entry name" value="DapB_N_CS"/>
</dbReference>
<feature type="binding site" evidence="13">
    <location>
        <position position="155"/>
    </location>
    <ligand>
        <name>(S)-2,3,4,5-tetrahydrodipicolinate</name>
        <dbReference type="ChEBI" id="CHEBI:16845"/>
    </ligand>
</feature>